<comment type="similarity">
    <text evidence="1 4">Belongs to the thiolase-like superfamily. Chalcone/stilbene synthases family.</text>
</comment>
<dbReference type="InterPro" id="IPR013747">
    <property type="entry name" value="ACP_syn_III_C"/>
</dbReference>
<organism evidence="8 9">
    <name type="scientific">Eleusine coracana subsp. coracana</name>
    <dbReference type="NCBI Taxonomy" id="191504"/>
    <lineage>
        <taxon>Eukaryota</taxon>
        <taxon>Viridiplantae</taxon>
        <taxon>Streptophyta</taxon>
        <taxon>Embryophyta</taxon>
        <taxon>Tracheophyta</taxon>
        <taxon>Spermatophyta</taxon>
        <taxon>Magnoliopsida</taxon>
        <taxon>Liliopsida</taxon>
        <taxon>Poales</taxon>
        <taxon>Poaceae</taxon>
        <taxon>PACMAD clade</taxon>
        <taxon>Chloridoideae</taxon>
        <taxon>Cynodonteae</taxon>
        <taxon>Eleusininae</taxon>
        <taxon>Eleusine</taxon>
    </lineage>
</organism>
<evidence type="ECO:0000256" key="5">
    <source>
        <dbReference type="SAM" id="Phobius"/>
    </source>
</evidence>
<dbReference type="PANTHER" id="PTHR31561">
    <property type="entry name" value="3-KETOACYL-COA SYNTHASE"/>
    <property type="match status" value="1"/>
</dbReference>
<feature type="transmembrane region" description="Helical" evidence="5">
    <location>
        <begin position="53"/>
        <end position="73"/>
    </location>
</feature>
<keyword evidence="9" id="KW-1185">Reference proteome</keyword>
<dbReference type="PIRSF" id="PIRSF036417">
    <property type="entry name" value="3-ktacl-CoA_syn"/>
    <property type="match status" value="1"/>
</dbReference>
<dbReference type="InterPro" id="IPR012392">
    <property type="entry name" value="3-ktacl-CoA_syn"/>
</dbReference>
<dbReference type="Proteomes" id="UP001054889">
    <property type="component" value="Unassembled WGS sequence"/>
</dbReference>
<dbReference type="Pfam" id="PF08541">
    <property type="entry name" value="ACP_syn_III_C"/>
    <property type="match status" value="1"/>
</dbReference>
<feature type="domain" description="Beta-ketoacyl-[acyl-carrier-protein] synthase III C-terminal" evidence="7">
    <location>
        <begin position="377"/>
        <end position="449"/>
    </location>
</feature>
<keyword evidence="5" id="KW-0472">Membrane</keyword>
<protein>
    <recommendedName>
        <fullName evidence="4">3-ketoacyl-CoA synthase</fullName>
        <ecNumber evidence="4">2.3.1.-</ecNumber>
    </recommendedName>
</protein>
<evidence type="ECO:0000313" key="8">
    <source>
        <dbReference type="EMBL" id="GJN29082.1"/>
    </source>
</evidence>
<name>A0AAV5F2K9_ELECO</name>
<dbReference type="CDD" id="cd00831">
    <property type="entry name" value="CHS_like"/>
    <property type="match status" value="1"/>
</dbReference>
<reference evidence="8" key="2">
    <citation type="submission" date="2021-12" db="EMBL/GenBank/DDBJ databases">
        <title>Resequencing data analysis of finger millet.</title>
        <authorList>
            <person name="Hatakeyama M."/>
            <person name="Aluri S."/>
            <person name="Balachadran M.T."/>
            <person name="Sivarajan S.R."/>
            <person name="Poveda L."/>
            <person name="Shimizu-Inatsugi R."/>
            <person name="Schlapbach R."/>
            <person name="Sreeman S.M."/>
            <person name="Shimizu K.K."/>
        </authorList>
    </citation>
    <scope>NUCLEOTIDE SEQUENCE</scope>
</reference>
<feature type="transmembrane region" description="Helical" evidence="5">
    <location>
        <begin position="21"/>
        <end position="41"/>
    </location>
</feature>
<gene>
    <name evidence="8" type="primary">gb17274</name>
    <name evidence="8" type="ORF">PR202_gb17274</name>
</gene>
<dbReference type="InterPro" id="IPR013601">
    <property type="entry name" value="FAE1_typ3_polyketide_synth"/>
</dbReference>
<evidence type="ECO:0000256" key="1">
    <source>
        <dbReference type="ARBA" id="ARBA00005531"/>
    </source>
</evidence>
<keyword evidence="5" id="KW-1133">Transmembrane helix</keyword>
<proteinExistence type="inferred from homology"/>
<evidence type="ECO:0000259" key="6">
    <source>
        <dbReference type="Pfam" id="PF08392"/>
    </source>
</evidence>
<keyword evidence="5" id="KW-0812">Transmembrane</keyword>
<evidence type="ECO:0000256" key="4">
    <source>
        <dbReference type="PIRNR" id="PIRNR036417"/>
    </source>
</evidence>
<reference evidence="8" key="1">
    <citation type="journal article" date="2018" name="DNA Res.">
        <title>Multiple hybrid de novo genome assembly of finger millet, an orphan allotetraploid crop.</title>
        <authorList>
            <person name="Hatakeyama M."/>
            <person name="Aluri S."/>
            <person name="Balachadran M.T."/>
            <person name="Sivarajan S.R."/>
            <person name="Patrignani A."/>
            <person name="Gruter S."/>
            <person name="Poveda L."/>
            <person name="Shimizu-Inatsugi R."/>
            <person name="Baeten J."/>
            <person name="Francoijs K.J."/>
            <person name="Nataraja K.N."/>
            <person name="Reddy Y.A.N."/>
            <person name="Phadnis S."/>
            <person name="Ravikumar R.L."/>
            <person name="Schlapbach R."/>
            <person name="Sreeman S.M."/>
            <person name="Shimizu K.K."/>
        </authorList>
    </citation>
    <scope>NUCLEOTIDE SEQUENCE</scope>
</reference>
<dbReference type="AlphaFoldDB" id="A0AAV5F2K9"/>
<dbReference type="GO" id="GO:0016747">
    <property type="term" value="F:acyltransferase activity, transferring groups other than amino-acyl groups"/>
    <property type="evidence" value="ECO:0007669"/>
    <property type="project" value="InterPro"/>
</dbReference>
<dbReference type="EC" id="2.3.1.-" evidence="4"/>
<keyword evidence="3 4" id="KW-0012">Acyltransferase</keyword>
<dbReference type="InterPro" id="IPR016039">
    <property type="entry name" value="Thiolase-like"/>
</dbReference>
<feature type="domain" description="FAE" evidence="6">
    <location>
        <begin position="71"/>
        <end position="360"/>
    </location>
</feature>
<dbReference type="SUPFAM" id="SSF53901">
    <property type="entry name" value="Thiolase-like"/>
    <property type="match status" value="2"/>
</dbReference>
<dbReference type="GO" id="GO:0006633">
    <property type="term" value="P:fatty acid biosynthetic process"/>
    <property type="evidence" value="ECO:0007669"/>
    <property type="project" value="InterPro"/>
</dbReference>
<sequence length="450" mass="50577">MSSFTNRKGLKTVYRKIIDKLLPVLIVPFATASIIVVARFMHVEFHDQSHALSPAHILLIGLFLMDVVIVYIMQRPRPVYLIDYACFHGMSNYRVPSASLIESLRQITYFSERSIQFLTRLLQRSGLGEETCMPPVSCYIQPQKYCTWEAAREEAELVVFSAIDELFSKTDIDPRAIDILVVNCSGFSPTPGFPDMIVRKYKMRSDIRNMHLSGMGCSAGIISIELAKNLLQTMPQGAQALVVSTETITPNFYVGNERAMLLPYCLFRMGGAAVLLSTSPVKARFRLKFIIRTLTAADDYSYNCIHQMEDNNGNKGLDLSIDLTAVAARTLKSNISTLAPLVLPPSEKLLFALSFISQKLLKRRVKLYVPDFGTAFEHFCVHAGGRAVIDEVQRSLGLSDEHVEPSRMTLHRFGNTSSSSVWYELAYIEAKGRMRRANRVWMIGFGSGFK</sequence>
<evidence type="ECO:0000259" key="7">
    <source>
        <dbReference type="Pfam" id="PF08541"/>
    </source>
</evidence>
<comment type="caution">
    <text evidence="8">The sequence shown here is derived from an EMBL/GenBank/DDBJ whole genome shotgun (WGS) entry which is preliminary data.</text>
</comment>
<accession>A0AAV5F2K9</accession>
<dbReference type="Gene3D" id="3.40.47.10">
    <property type="match status" value="1"/>
</dbReference>
<dbReference type="GO" id="GO:0016020">
    <property type="term" value="C:membrane"/>
    <property type="evidence" value="ECO:0007669"/>
    <property type="project" value="InterPro"/>
</dbReference>
<keyword evidence="2 4" id="KW-0808">Transferase</keyword>
<evidence type="ECO:0000256" key="3">
    <source>
        <dbReference type="ARBA" id="ARBA00023315"/>
    </source>
</evidence>
<dbReference type="EMBL" id="BQKI01000081">
    <property type="protein sequence ID" value="GJN29082.1"/>
    <property type="molecule type" value="Genomic_DNA"/>
</dbReference>
<evidence type="ECO:0000256" key="2">
    <source>
        <dbReference type="ARBA" id="ARBA00022679"/>
    </source>
</evidence>
<dbReference type="Pfam" id="PF08392">
    <property type="entry name" value="FAE1_CUT1_RppA"/>
    <property type="match status" value="1"/>
</dbReference>
<evidence type="ECO:0000313" key="9">
    <source>
        <dbReference type="Proteomes" id="UP001054889"/>
    </source>
</evidence>
<comment type="pathway">
    <text evidence="4">Lipid metabolism; fatty acid biosynthesis.</text>
</comment>